<keyword evidence="3" id="KW-1185">Reference proteome</keyword>
<proteinExistence type="predicted"/>
<dbReference type="InterPro" id="IPR029063">
    <property type="entry name" value="SAM-dependent_MTases_sf"/>
</dbReference>
<dbReference type="Proteomes" id="UP001500767">
    <property type="component" value="Unassembled WGS sequence"/>
</dbReference>
<dbReference type="InterPro" id="IPR050508">
    <property type="entry name" value="Methyltransf_Superfamily"/>
</dbReference>
<evidence type="ECO:0000313" key="3">
    <source>
        <dbReference type="Proteomes" id="UP001500767"/>
    </source>
</evidence>
<dbReference type="Pfam" id="PF08241">
    <property type="entry name" value="Methyltransf_11"/>
    <property type="match status" value="1"/>
</dbReference>
<gene>
    <name evidence="2" type="ORF">GCM10022197_13300</name>
</gene>
<protein>
    <submittedName>
        <fullName evidence="2">Class I SAM-dependent methyltransferase</fullName>
    </submittedName>
</protein>
<feature type="domain" description="Methyltransferase type 11" evidence="1">
    <location>
        <begin position="43"/>
        <end position="135"/>
    </location>
</feature>
<accession>A0ABP6X0D3</accession>
<evidence type="ECO:0000259" key="1">
    <source>
        <dbReference type="Pfam" id="PF08241"/>
    </source>
</evidence>
<name>A0ABP6X0D3_9ACTN</name>
<reference evidence="3" key="1">
    <citation type="journal article" date="2019" name="Int. J. Syst. Evol. Microbiol.">
        <title>The Global Catalogue of Microorganisms (GCM) 10K type strain sequencing project: providing services to taxonomists for standard genome sequencing and annotation.</title>
        <authorList>
            <consortium name="The Broad Institute Genomics Platform"/>
            <consortium name="The Broad Institute Genome Sequencing Center for Infectious Disease"/>
            <person name="Wu L."/>
            <person name="Ma J."/>
        </authorList>
    </citation>
    <scope>NUCLEOTIDE SEQUENCE [LARGE SCALE GENOMIC DNA]</scope>
    <source>
        <strain evidence="3">JCM 16540</strain>
    </source>
</reference>
<dbReference type="GO" id="GO:0032259">
    <property type="term" value="P:methylation"/>
    <property type="evidence" value="ECO:0007669"/>
    <property type="project" value="UniProtKB-KW"/>
</dbReference>
<organism evidence="2 3">
    <name type="scientific">Microlunatus spumicola</name>
    <dbReference type="NCBI Taxonomy" id="81499"/>
    <lineage>
        <taxon>Bacteria</taxon>
        <taxon>Bacillati</taxon>
        <taxon>Actinomycetota</taxon>
        <taxon>Actinomycetes</taxon>
        <taxon>Propionibacteriales</taxon>
        <taxon>Propionibacteriaceae</taxon>
        <taxon>Microlunatus</taxon>
    </lineage>
</organism>
<keyword evidence="2" id="KW-0808">Transferase</keyword>
<dbReference type="SUPFAM" id="SSF53335">
    <property type="entry name" value="S-adenosyl-L-methionine-dependent methyltransferases"/>
    <property type="match status" value="1"/>
</dbReference>
<keyword evidence="2" id="KW-0489">Methyltransferase</keyword>
<comment type="caution">
    <text evidence="2">The sequence shown here is derived from an EMBL/GenBank/DDBJ whole genome shotgun (WGS) entry which is preliminary data.</text>
</comment>
<dbReference type="InterPro" id="IPR013216">
    <property type="entry name" value="Methyltransf_11"/>
</dbReference>
<dbReference type="RefSeq" id="WP_204911687.1">
    <property type="nucleotide sequence ID" value="NZ_BAAAYR010000001.1"/>
</dbReference>
<evidence type="ECO:0000313" key="2">
    <source>
        <dbReference type="EMBL" id="GAA3559241.1"/>
    </source>
</evidence>
<dbReference type="Gene3D" id="3.40.50.150">
    <property type="entry name" value="Vaccinia Virus protein VP39"/>
    <property type="match status" value="1"/>
</dbReference>
<dbReference type="PANTHER" id="PTHR42912">
    <property type="entry name" value="METHYLTRANSFERASE"/>
    <property type="match status" value="1"/>
</dbReference>
<dbReference type="CDD" id="cd02440">
    <property type="entry name" value="AdoMet_MTases"/>
    <property type="match status" value="1"/>
</dbReference>
<dbReference type="GO" id="GO:0008168">
    <property type="term" value="F:methyltransferase activity"/>
    <property type="evidence" value="ECO:0007669"/>
    <property type="project" value="UniProtKB-KW"/>
</dbReference>
<dbReference type="EMBL" id="BAAAYR010000001">
    <property type="protein sequence ID" value="GAA3559241.1"/>
    <property type="molecule type" value="Genomic_DNA"/>
</dbReference>
<sequence length="275" mass="28336">MGTGQELFDVAAGAYDRLIGRYLPTLGPAFADAAGVAAGQHVLDVGCGPGGLTSVLVERVGAPHVAAVDPSAPFVAACRERHPGVDVRRGVAEELPYADATFDVSLASLVVGFMSDPVAGAGEMGRVTRPGGRVALSFWDLEAMPLLATFWRAVATALGPGAGGEDERVGRREGDLRRVLEHAGITDVMDSRLTCTATYADLDNWWSSFTGGAGPVGAFARSLDPGAADRVREEADRLLGHPRDPFTLEAVAWCAVGTVTRSSAASTTGSTGGAA</sequence>